<evidence type="ECO:0000313" key="2">
    <source>
        <dbReference type="EMBL" id="RVW47768.1"/>
    </source>
</evidence>
<dbReference type="AlphaFoldDB" id="A0A438EJA5"/>
<dbReference type="Proteomes" id="UP000288805">
    <property type="component" value="Unassembled WGS sequence"/>
</dbReference>
<name>A0A438EJA5_VITVI</name>
<organism evidence="2 3">
    <name type="scientific">Vitis vinifera</name>
    <name type="common">Grape</name>
    <dbReference type="NCBI Taxonomy" id="29760"/>
    <lineage>
        <taxon>Eukaryota</taxon>
        <taxon>Viridiplantae</taxon>
        <taxon>Streptophyta</taxon>
        <taxon>Embryophyta</taxon>
        <taxon>Tracheophyta</taxon>
        <taxon>Spermatophyta</taxon>
        <taxon>Magnoliopsida</taxon>
        <taxon>eudicotyledons</taxon>
        <taxon>Gunneridae</taxon>
        <taxon>Pentapetalae</taxon>
        <taxon>rosids</taxon>
        <taxon>Vitales</taxon>
        <taxon>Vitaceae</taxon>
        <taxon>Viteae</taxon>
        <taxon>Vitis</taxon>
    </lineage>
</organism>
<comment type="caution">
    <text evidence="2">The sequence shown here is derived from an EMBL/GenBank/DDBJ whole genome shotgun (WGS) entry which is preliminary data.</text>
</comment>
<gene>
    <name evidence="2" type="ORF">CK203_103385</name>
</gene>
<reference evidence="2 3" key="1">
    <citation type="journal article" date="2018" name="PLoS Genet.">
        <title>Population sequencing reveals clonal diversity and ancestral inbreeding in the grapevine cultivar Chardonnay.</title>
        <authorList>
            <person name="Roach M.J."/>
            <person name="Johnson D.L."/>
            <person name="Bohlmann J."/>
            <person name="van Vuuren H.J."/>
            <person name="Jones S.J."/>
            <person name="Pretorius I.S."/>
            <person name="Schmidt S.A."/>
            <person name="Borneman A.R."/>
        </authorList>
    </citation>
    <scope>NUCLEOTIDE SEQUENCE [LARGE SCALE GENOMIC DNA]</scope>
    <source>
        <strain evidence="3">cv. Chardonnay</strain>
        <tissue evidence="2">Leaf</tissue>
    </source>
</reference>
<proteinExistence type="predicted"/>
<accession>A0A438EJA5</accession>
<evidence type="ECO:0000313" key="3">
    <source>
        <dbReference type="Proteomes" id="UP000288805"/>
    </source>
</evidence>
<evidence type="ECO:0000256" key="1">
    <source>
        <dbReference type="SAM" id="MobiDB-lite"/>
    </source>
</evidence>
<protein>
    <submittedName>
        <fullName evidence="2">Uncharacterized protein</fullName>
    </submittedName>
</protein>
<dbReference type="EMBL" id="QGNW01001269">
    <property type="protein sequence ID" value="RVW47768.1"/>
    <property type="molecule type" value="Genomic_DNA"/>
</dbReference>
<feature type="region of interest" description="Disordered" evidence="1">
    <location>
        <begin position="67"/>
        <end position="89"/>
    </location>
</feature>
<sequence length="181" mass="19277">MRESKGGFRGKERDLGVWCSAGQGSADELQFGGFVEGVGGDAGEGDDGKHVQGGDGVWVYSDREEAQGRQIPPAGGVQGTDGASREAEAPQFGASPCLLPGQGGTPPRIRLLPQRQSLLPHSWAPVLAWSDSSALCHLSALFTTRVAQSYALPNHVPFLKPSKAIWNFFLARFNPKIPHSL</sequence>